<feature type="region of interest" description="Disordered" evidence="1">
    <location>
        <begin position="19"/>
        <end position="40"/>
    </location>
</feature>
<gene>
    <name evidence="2" type="ORF">SCWH03_53060</name>
</gene>
<dbReference type="EMBL" id="BLLG01000022">
    <property type="protein sequence ID" value="GFH39041.1"/>
    <property type="molecule type" value="Genomic_DNA"/>
</dbReference>
<sequence length="96" mass="10740">MALFVLAPRRPGRHSAAFLAAQTPEPEPAPVSPWSRPWRGPSSQEVRAIFHGEHTRELPDLQRERVWAAEFAALGVDYDYPTLPLGSLVKRERVAA</sequence>
<dbReference type="Proteomes" id="UP000484988">
    <property type="component" value="Unassembled WGS sequence"/>
</dbReference>
<dbReference type="AlphaFoldDB" id="A0A6A0B3C1"/>
<keyword evidence="3" id="KW-1185">Reference proteome</keyword>
<organism evidence="2 3">
    <name type="scientific">Streptomyces pacificus</name>
    <dbReference type="NCBI Taxonomy" id="2705029"/>
    <lineage>
        <taxon>Bacteria</taxon>
        <taxon>Bacillati</taxon>
        <taxon>Actinomycetota</taxon>
        <taxon>Actinomycetes</taxon>
        <taxon>Kitasatosporales</taxon>
        <taxon>Streptomycetaceae</taxon>
        <taxon>Streptomyces</taxon>
    </lineage>
</organism>
<comment type="caution">
    <text evidence="2">The sequence shown here is derived from an EMBL/GenBank/DDBJ whole genome shotgun (WGS) entry which is preliminary data.</text>
</comment>
<name>A0A6A0B3C1_9ACTN</name>
<evidence type="ECO:0000313" key="2">
    <source>
        <dbReference type="EMBL" id="GFH39041.1"/>
    </source>
</evidence>
<protein>
    <submittedName>
        <fullName evidence="2">Uncharacterized protein</fullName>
    </submittedName>
</protein>
<accession>A0A6A0B3C1</accession>
<proteinExistence type="predicted"/>
<dbReference type="RefSeq" id="WP_254077013.1">
    <property type="nucleotide sequence ID" value="NZ_BLLG01000022.1"/>
</dbReference>
<evidence type="ECO:0000256" key="1">
    <source>
        <dbReference type="SAM" id="MobiDB-lite"/>
    </source>
</evidence>
<reference evidence="2 3" key="1">
    <citation type="submission" date="2020-02" db="EMBL/GenBank/DDBJ databases">
        <title>Whole Genome Shotgun Sequence of Streptomyces sp. strain CWH03.</title>
        <authorList>
            <person name="Dohra H."/>
            <person name="Kodani S."/>
            <person name="Yamamura H."/>
        </authorList>
    </citation>
    <scope>NUCLEOTIDE SEQUENCE [LARGE SCALE GENOMIC DNA]</scope>
    <source>
        <strain evidence="2 3">CWH03</strain>
    </source>
</reference>
<evidence type="ECO:0000313" key="3">
    <source>
        <dbReference type="Proteomes" id="UP000484988"/>
    </source>
</evidence>